<evidence type="ECO:0000259" key="8">
    <source>
        <dbReference type="PROSITE" id="PS50871"/>
    </source>
</evidence>
<dbReference type="GO" id="GO:0030154">
    <property type="term" value="P:cell differentiation"/>
    <property type="evidence" value="ECO:0007669"/>
    <property type="project" value="UniProtKB-KW"/>
</dbReference>
<feature type="region of interest" description="Disordered" evidence="7">
    <location>
        <begin position="1"/>
        <end position="39"/>
    </location>
</feature>
<organism evidence="9 10">
    <name type="scientific">Denticeps clupeoides</name>
    <name type="common">denticle herring</name>
    <dbReference type="NCBI Taxonomy" id="299321"/>
    <lineage>
        <taxon>Eukaryota</taxon>
        <taxon>Metazoa</taxon>
        <taxon>Chordata</taxon>
        <taxon>Craniata</taxon>
        <taxon>Vertebrata</taxon>
        <taxon>Euteleostomi</taxon>
        <taxon>Actinopterygii</taxon>
        <taxon>Neopterygii</taxon>
        <taxon>Teleostei</taxon>
        <taxon>Clupei</taxon>
        <taxon>Clupeiformes</taxon>
        <taxon>Denticipitoidei</taxon>
        <taxon>Denticipitidae</taxon>
        <taxon>Denticeps</taxon>
    </lineage>
</organism>
<dbReference type="InterPro" id="IPR028816">
    <property type="entry name" value="Caprin"/>
</dbReference>
<evidence type="ECO:0000256" key="6">
    <source>
        <dbReference type="ARBA" id="ARBA00023193"/>
    </source>
</evidence>
<dbReference type="GeneID" id="114764716"/>
<dbReference type="GO" id="GO:0003723">
    <property type="term" value="F:RNA binding"/>
    <property type="evidence" value="ECO:0007669"/>
    <property type="project" value="UniProtKB-KW"/>
</dbReference>
<keyword evidence="4" id="KW-0221">Differentiation</keyword>
<evidence type="ECO:0000256" key="4">
    <source>
        <dbReference type="ARBA" id="ARBA00022782"/>
    </source>
</evidence>
<evidence type="ECO:0000256" key="3">
    <source>
        <dbReference type="ARBA" id="ARBA00022490"/>
    </source>
</evidence>
<dbReference type="AlphaFoldDB" id="A0AAY4B152"/>
<evidence type="ECO:0000256" key="2">
    <source>
        <dbReference type="ARBA" id="ARBA00007950"/>
    </source>
</evidence>
<dbReference type="GO" id="GO:0005102">
    <property type="term" value="F:signaling receptor binding"/>
    <property type="evidence" value="ECO:0007669"/>
    <property type="project" value="TreeGrafter"/>
</dbReference>
<evidence type="ECO:0000256" key="5">
    <source>
        <dbReference type="ARBA" id="ARBA00022884"/>
    </source>
</evidence>
<comment type="subcellular location">
    <subcellularLocation>
        <location evidence="1">Cytoplasm</location>
    </subcellularLocation>
</comment>
<dbReference type="Pfam" id="PF00386">
    <property type="entry name" value="C1q"/>
    <property type="match status" value="1"/>
</dbReference>
<keyword evidence="6" id="KW-0652">Protein synthesis inhibitor</keyword>
<keyword evidence="10" id="KW-1185">Reference proteome</keyword>
<evidence type="ECO:0000256" key="7">
    <source>
        <dbReference type="SAM" id="MobiDB-lite"/>
    </source>
</evidence>
<dbReference type="Pfam" id="PF18293">
    <property type="entry name" value="Caprin-1_dimer"/>
    <property type="match status" value="1"/>
</dbReference>
<keyword evidence="3" id="KW-0963">Cytoplasm</keyword>
<dbReference type="InterPro" id="IPR008983">
    <property type="entry name" value="Tumour_necrosis_fac-like_dom"/>
</dbReference>
<dbReference type="GO" id="GO:0005737">
    <property type="term" value="C:cytoplasm"/>
    <property type="evidence" value="ECO:0007669"/>
    <property type="project" value="UniProtKB-SubCell"/>
</dbReference>
<dbReference type="Ensembl" id="ENSDCDT00010015187.1">
    <property type="protein sequence ID" value="ENSDCDP00010014410.1"/>
    <property type="gene ID" value="ENSDCDG00010006595.1"/>
</dbReference>
<dbReference type="InterPro" id="IPR041637">
    <property type="entry name" value="Caprin-1_dimer"/>
</dbReference>
<dbReference type="SMART" id="SM00110">
    <property type="entry name" value="C1Q"/>
    <property type="match status" value="1"/>
</dbReference>
<dbReference type="PANTHER" id="PTHR22922">
    <property type="entry name" value="GPI-ANCHORED PROTEIN P137"/>
    <property type="match status" value="1"/>
</dbReference>
<proteinExistence type="inferred from homology"/>
<evidence type="ECO:0000313" key="9">
    <source>
        <dbReference type="Ensembl" id="ENSDCDP00010014410.1"/>
    </source>
</evidence>
<feature type="region of interest" description="Disordered" evidence="7">
    <location>
        <begin position="365"/>
        <end position="395"/>
    </location>
</feature>
<accession>A0AAY4B152</accession>
<dbReference type="Gene3D" id="2.60.120.40">
    <property type="match status" value="1"/>
</dbReference>
<dbReference type="GO" id="GO:0090263">
    <property type="term" value="P:positive regulation of canonical Wnt signaling pathway"/>
    <property type="evidence" value="ECO:0007669"/>
    <property type="project" value="TreeGrafter"/>
</dbReference>
<dbReference type="GO" id="GO:0017148">
    <property type="term" value="P:negative regulation of translation"/>
    <property type="evidence" value="ECO:0007669"/>
    <property type="project" value="UniProtKB-KW"/>
</dbReference>
<evidence type="ECO:0000313" key="10">
    <source>
        <dbReference type="Proteomes" id="UP000694580"/>
    </source>
</evidence>
<feature type="region of interest" description="Disordered" evidence="7">
    <location>
        <begin position="327"/>
        <end position="351"/>
    </location>
</feature>
<name>A0AAY4B152_9TELE</name>
<feature type="compositionally biased region" description="Low complexity" evidence="7">
    <location>
        <begin position="26"/>
        <end position="39"/>
    </location>
</feature>
<keyword evidence="5" id="KW-0694">RNA-binding</keyword>
<dbReference type="InterPro" id="IPR001073">
    <property type="entry name" value="C1q_dom"/>
</dbReference>
<feature type="domain" description="C1q" evidence="8">
    <location>
        <begin position="733"/>
        <end position="867"/>
    </location>
</feature>
<dbReference type="PROSITE" id="PS50871">
    <property type="entry name" value="C1Q"/>
    <property type="match status" value="1"/>
</dbReference>
<reference evidence="9" key="2">
    <citation type="submission" date="2025-08" db="UniProtKB">
        <authorList>
            <consortium name="Ensembl"/>
        </authorList>
    </citation>
    <scope>IDENTIFICATION</scope>
</reference>
<feature type="region of interest" description="Disordered" evidence="7">
    <location>
        <begin position="629"/>
        <end position="654"/>
    </location>
</feature>
<dbReference type="GeneTree" id="ENSGT00940000153438"/>
<dbReference type="InterPro" id="IPR022070">
    <property type="entry name" value="Caprin-1_C"/>
</dbReference>
<protein>
    <recommendedName>
        <fullName evidence="8">C1q domain-containing protein</fullName>
    </recommendedName>
</protein>
<dbReference type="Proteomes" id="UP000694580">
    <property type="component" value="Chromosome 15"/>
</dbReference>
<feature type="compositionally biased region" description="Polar residues" evidence="7">
    <location>
        <begin position="629"/>
        <end position="641"/>
    </location>
</feature>
<reference evidence="9 10" key="1">
    <citation type="submission" date="2020-06" db="EMBL/GenBank/DDBJ databases">
        <authorList>
            <consortium name="Wellcome Sanger Institute Data Sharing"/>
        </authorList>
    </citation>
    <scope>NUCLEOTIDE SEQUENCE [LARGE SCALE GENOMIC DNA]</scope>
</reference>
<dbReference type="RefSeq" id="XP_028810413.1">
    <property type="nucleotide sequence ID" value="XM_028954580.1"/>
</dbReference>
<gene>
    <name evidence="9" type="primary">CAPRIN2</name>
</gene>
<dbReference type="PRINTS" id="PR00007">
    <property type="entry name" value="COMPLEMNTC1Q"/>
</dbReference>
<dbReference type="PANTHER" id="PTHR22922:SF5">
    <property type="entry name" value="CAPRIN-2"/>
    <property type="match status" value="1"/>
</dbReference>
<reference evidence="9" key="3">
    <citation type="submission" date="2025-09" db="UniProtKB">
        <authorList>
            <consortium name="Ensembl"/>
        </authorList>
    </citation>
    <scope>IDENTIFICATION</scope>
</reference>
<dbReference type="SUPFAM" id="SSF49842">
    <property type="entry name" value="TNF-like"/>
    <property type="match status" value="1"/>
</dbReference>
<evidence type="ECO:0000256" key="1">
    <source>
        <dbReference type="ARBA" id="ARBA00004496"/>
    </source>
</evidence>
<dbReference type="Pfam" id="PF12287">
    <property type="entry name" value="Caprin-1_C"/>
    <property type="match status" value="1"/>
</dbReference>
<sequence>MVQLTRPPGLDASPPPDHLEEARQEPGSPGPDSSPRSLSPLQLALSASAPAYPGYETYISNGLICLKHKIRNIEKKKLKLEDYTRRLRNGDALNKDQMEAVAKYEEVLHNLAFAKELHKTLDVLTQDLLKAQKKVQRREQVAQMEAERKRLHTVLQVQYVLQTLRLEHVRKDFLSGLNRALLLSARELERLADLAVLLGCQRDHGLSLEEQMEQAAVAYWDLLDGKDKPVVGSTYKHMKEQLAKMMDCGYFDNVPAPASPSLAKAEPPVPAGPKSLARPAGLAGLTKQSSNLLPTREFLNRRYVPEKPVARRGQDENWKAEFLALKEQEPPDSWDAESIDGPASPKVELQKPEKGAAGFIAKVTLPVKKPPGDPKPKRQKKLKSVPDPKLTPRPEATVEVFRSPTSLPKDPVLRKQKLEDLIDQIAGSFSFMQDSLLEAEASSSGLPKMSRLSLESSPSFAQEEQKKDYVKSTKVLHTTPLPVRLLPMEGKGALTNGHRSLGGCDLDLAPEESSQVFKVRASLPPSGDPNAKSDLHHAPARLRFCTASTQTPPELNPPEDEPLQLDPAAFQPECVVGGGGPQYPLSRSGHLYHARGTVRGMARAGRGLAHSLRSPGGHRGGFEAYRSTLRSPSGSCTPQTHTLREPSGSVLYGGRNETGFQAAYKRGGGAGDMTRMNSSAGWSDSSHVSSLDLEGTHLVDPGDSGHGDSLPFDVPVTPRGPHTLMPVHVYPVSQQMRVAFSAARTANFAPGSLDQPIAFDLLHSNLGEMFDVPSGRFTCPAAGTYVFIFHVLKLAVNVPLYINLMRNEEVMVSAYANDSAPDHETASNHAVLQLYQGDQVWLRLHRGAIYGSSWKYSTFSGFLLYQD</sequence>
<comment type="similarity">
    <text evidence="2">Belongs to the caprin family.</text>
</comment>